<protein>
    <submittedName>
        <fullName evidence="2">Uncharacterized protein</fullName>
    </submittedName>
</protein>
<keyword evidence="3" id="KW-1185">Reference proteome</keyword>
<evidence type="ECO:0000256" key="1">
    <source>
        <dbReference type="SAM" id="SignalP"/>
    </source>
</evidence>
<dbReference type="EMBL" id="CCKQ01017528">
    <property type="protein sequence ID" value="CDW89420.1"/>
    <property type="molecule type" value="Genomic_DNA"/>
</dbReference>
<sequence>MKQTLLLTLSFIGFVVCKEQAYATHFDDMDSPYGGCGLPSSLVTFPHYLALNVQNTPGDYENYLHRPIYEEGKVGAFNNGHNCGRFITVTLGKKCKIQRTTTPESLFCDEEDLEDDEYTGAHQMYQVADACQDGHKWCRDDKNHVDLQFNSLKNFYKFPRKIDVTKKWGTENRQVTWEYTQGPLTLMEIYFAQNANPLLPLIIISQISNGIDRVQQRINGQWVDATMNGDMGQQWILHTTKDNTYQIKVIDVNGKAYHEKAYTFTFNRSICKNLQCGIDHVAFKVNMIRSDILYFIDKPKVLQSEQLFLAQ</sequence>
<dbReference type="InterPro" id="IPR036908">
    <property type="entry name" value="RlpA-like_sf"/>
</dbReference>
<name>A0A078B4H2_STYLE</name>
<gene>
    <name evidence="2" type="primary">Contig15744.g16776</name>
    <name evidence="2" type="ORF">STYLEM_18553</name>
</gene>
<evidence type="ECO:0000313" key="2">
    <source>
        <dbReference type="EMBL" id="CDW89420.1"/>
    </source>
</evidence>
<keyword evidence="1" id="KW-0732">Signal</keyword>
<dbReference type="Proteomes" id="UP000039865">
    <property type="component" value="Unassembled WGS sequence"/>
</dbReference>
<dbReference type="InParanoid" id="A0A078B4H2"/>
<feature type="signal peptide" evidence="1">
    <location>
        <begin position="1"/>
        <end position="17"/>
    </location>
</feature>
<feature type="chain" id="PRO_5001729893" evidence="1">
    <location>
        <begin position="18"/>
        <end position="311"/>
    </location>
</feature>
<reference evidence="2 3" key="1">
    <citation type="submission" date="2014-06" db="EMBL/GenBank/DDBJ databases">
        <authorList>
            <person name="Swart Estienne"/>
        </authorList>
    </citation>
    <scope>NUCLEOTIDE SEQUENCE [LARGE SCALE GENOMIC DNA]</scope>
    <source>
        <strain evidence="2 3">130c</strain>
    </source>
</reference>
<dbReference type="AlphaFoldDB" id="A0A078B4H2"/>
<evidence type="ECO:0000313" key="3">
    <source>
        <dbReference type="Proteomes" id="UP000039865"/>
    </source>
</evidence>
<proteinExistence type="predicted"/>
<organism evidence="2 3">
    <name type="scientific">Stylonychia lemnae</name>
    <name type="common">Ciliate</name>
    <dbReference type="NCBI Taxonomy" id="5949"/>
    <lineage>
        <taxon>Eukaryota</taxon>
        <taxon>Sar</taxon>
        <taxon>Alveolata</taxon>
        <taxon>Ciliophora</taxon>
        <taxon>Intramacronucleata</taxon>
        <taxon>Spirotrichea</taxon>
        <taxon>Stichotrichia</taxon>
        <taxon>Sporadotrichida</taxon>
        <taxon>Oxytrichidae</taxon>
        <taxon>Stylonychinae</taxon>
        <taxon>Stylonychia</taxon>
    </lineage>
</organism>
<dbReference type="SUPFAM" id="SSF50685">
    <property type="entry name" value="Barwin-like endoglucanases"/>
    <property type="match status" value="1"/>
</dbReference>
<accession>A0A078B4H2</accession>